<keyword evidence="1 3" id="KW-0853">WD repeat</keyword>
<dbReference type="PANTHER" id="PTHR10856">
    <property type="entry name" value="CORONIN"/>
    <property type="match status" value="1"/>
</dbReference>
<dbReference type="PROSITE" id="PS50082">
    <property type="entry name" value="WD_REPEATS_2"/>
    <property type="match status" value="1"/>
</dbReference>
<dbReference type="PROSITE" id="PS50294">
    <property type="entry name" value="WD_REPEATS_REGION"/>
    <property type="match status" value="1"/>
</dbReference>
<evidence type="ECO:0000256" key="3">
    <source>
        <dbReference type="PROSITE-ProRule" id="PRU00221"/>
    </source>
</evidence>
<keyword evidence="5" id="KW-1185">Reference proteome</keyword>
<organism evidence="5 6">
    <name type="scientific">Heterorhabditis bacteriophora</name>
    <name type="common">Entomopathogenic nematode worm</name>
    <dbReference type="NCBI Taxonomy" id="37862"/>
    <lineage>
        <taxon>Eukaryota</taxon>
        <taxon>Metazoa</taxon>
        <taxon>Ecdysozoa</taxon>
        <taxon>Nematoda</taxon>
        <taxon>Chromadorea</taxon>
        <taxon>Rhabditida</taxon>
        <taxon>Rhabditina</taxon>
        <taxon>Rhabditomorpha</taxon>
        <taxon>Strongyloidea</taxon>
        <taxon>Heterorhabditidae</taxon>
        <taxon>Heterorhabditis</taxon>
    </lineage>
</organism>
<evidence type="ECO:0000256" key="4">
    <source>
        <dbReference type="RuleBase" id="RU280818"/>
    </source>
</evidence>
<name>A0A1I7WFT3_HETBA</name>
<accession>A0A1I7WFT3</accession>
<evidence type="ECO:0000313" key="5">
    <source>
        <dbReference type="Proteomes" id="UP000095283"/>
    </source>
</evidence>
<dbReference type="GO" id="GO:0051015">
    <property type="term" value="F:actin filament binding"/>
    <property type="evidence" value="ECO:0007669"/>
    <property type="project" value="TreeGrafter"/>
</dbReference>
<evidence type="ECO:0000256" key="1">
    <source>
        <dbReference type="ARBA" id="ARBA00022574"/>
    </source>
</evidence>
<dbReference type="SMART" id="SM00320">
    <property type="entry name" value="WD40"/>
    <property type="match status" value="2"/>
</dbReference>
<dbReference type="InterPro" id="IPR019775">
    <property type="entry name" value="WD40_repeat_CS"/>
</dbReference>
<evidence type="ECO:0000313" key="6">
    <source>
        <dbReference type="WBParaSite" id="Hba_03843"/>
    </source>
</evidence>
<dbReference type="InterPro" id="IPR036322">
    <property type="entry name" value="WD40_repeat_dom_sf"/>
</dbReference>
<dbReference type="InterPro" id="IPR015505">
    <property type="entry name" value="Coronin"/>
</dbReference>
<dbReference type="AlphaFoldDB" id="A0A1I7WFT3"/>
<dbReference type="SUPFAM" id="SSF50978">
    <property type="entry name" value="WD40 repeat-like"/>
    <property type="match status" value="1"/>
</dbReference>
<dbReference type="Proteomes" id="UP000095283">
    <property type="component" value="Unplaced"/>
</dbReference>
<dbReference type="PANTHER" id="PTHR10856:SF44">
    <property type="entry name" value="CORONIN"/>
    <property type="match status" value="1"/>
</dbReference>
<dbReference type="InterPro" id="IPR015943">
    <property type="entry name" value="WD40/YVTN_repeat-like_dom_sf"/>
</dbReference>
<dbReference type="Pfam" id="PF00400">
    <property type="entry name" value="WD40"/>
    <property type="match status" value="2"/>
</dbReference>
<sequence length="184" mass="20760">MDKLGPVIDLKWNLFNDNVLASASVDCTIKIWHVNDDTKSSCVRSLNRHYRRVDQIEWHTTVDNVLLSSGSDSRICLWDIEAGSLIFESQKVYIFDSRTGDVKKSSDLPHNGGMPPKVIFINNQRLITFGSSKINRRQMAYYNLSSFGSVVTTVDIDGASGQLLPIFDPDLRIIYVTGKVEDIF</sequence>
<keyword evidence="2 4" id="KW-0677">Repeat</keyword>
<protein>
    <recommendedName>
        <fullName evidence="4">Coronin</fullName>
    </recommendedName>
</protein>
<feature type="repeat" description="WD" evidence="3">
    <location>
        <begin position="46"/>
        <end position="88"/>
    </location>
</feature>
<evidence type="ECO:0000256" key="2">
    <source>
        <dbReference type="ARBA" id="ARBA00022737"/>
    </source>
</evidence>
<dbReference type="Gene3D" id="2.130.10.10">
    <property type="entry name" value="YVTN repeat-like/Quinoprotein amine dehydrogenase"/>
    <property type="match status" value="1"/>
</dbReference>
<reference evidence="6" key="1">
    <citation type="submission" date="2016-11" db="UniProtKB">
        <authorList>
            <consortium name="WormBaseParasite"/>
        </authorList>
    </citation>
    <scope>IDENTIFICATION</scope>
</reference>
<comment type="similarity">
    <text evidence="4">Belongs to the WD repeat coronin family.</text>
</comment>
<dbReference type="WBParaSite" id="Hba_03843">
    <property type="protein sequence ID" value="Hba_03843"/>
    <property type="gene ID" value="Hba_03843"/>
</dbReference>
<proteinExistence type="inferred from homology"/>
<dbReference type="PROSITE" id="PS00678">
    <property type="entry name" value="WD_REPEATS_1"/>
    <property type="match status" value="1"/>
</dbReference>
<dbReference type="InterPro" id="IPR001680">
    <property type="entry name" value="WD40_rpt"/>
</dbReference>